<dbReference type="GeneID" id="112052221"/>
<gene>
    <name evidence="3" type="primary">LOC112052221</name>
</gene>
<evidence type="ECO:0000256" key="1">
    <source>
        <dbReference type="SAM" id="MobiDB-lite"/>
    </source>
</evidence>
<sequence>MNFSRFRDLSLRAHSLMTDLVEQYELNSIQHKELLNCTSAHLKCNLTQTTLEANHCDLYIDHTDEEEQTAADESVVGGVATVVVKKEGSSDSMSSADNLELAQEDDNHRDNSNNDCASDDKCSDRSIELESRLLDGVISKALRRKAFCFEDFVQEPAYKDHMSKHIQNAACASQVCEPRAAVSHSCDSLVLQNKTGSRRLNDVPPPAANSHSAAMFHTTGSRKLNDVPPLAAADCAQPLVTPLFARLAASNENKVQATEEAGVIQNSEEFLETNVDELNNRSSKSGTKHYTDTNCVVQLYDIFKKPNKVLLGENQRVRLHIAAKSYSCEICNYKCVHKSNLLLHIKPTLVRSHFCVRYANINLHEKVIYYSTK</sequence>
<protein>
    <submittedName>
        <fullName evidence="3">Uncharacterized protein LOC112052221</fullName>
    </submittedName>
</protein>
<reference evidence="3" key="1">
    <citation type="submission" date="2025-08" db="UniProtKB">
        <authorList>
            <consortium name="RefSeq"/>
        </authorList>
    </citation>
    <scope>IDENTIFICATION</scope>
</reference>
<feature type="compositionally biased region" description="Basic and acidic residues" evidence="1">
    <location>
        <begin position="105"/>
        <end position="121"/>
    </location>
</feature>
<feature type="region of interest" description="Disordered" evidence="1">
    <location>
        <begin position="102"/>
        <end position="121"/>
    </location>
</feature>
<dbReference type="SUPFAM" id="SSF57667">
    <property type="entry name" value="beta-beta-alpha zinc fingers"/>
    <property type="match status" value="1"/>
</dbReference>
<dbReference type="InterPro" id="IPR036236">
    <property type="entry name" value="Znf_C2H2_sf"/>
</dbReference>
<proteinExistence type="predicted"/>
<accession>A0ABM3LT32</accession>
<keyword evidence="2" id="KW-1185">Reference proteome</keyword>
<dbReference type="Proteomes" id="UP001652582">
    <property type="component" value="Chromosome 16"/>
</dbReference>
<evidence type="ECO:0000313" key="3">
    <source>
        <dbReference type="RefSeq" id="XP_052742193.1"/>
    </source>
</evidence>
<dbReference type="RefSeq" id="XP_052742193.1">
    <property type="nucleotide sequence ID" value="XM_052886233.1"/>
</dbReference>
<organism evidence="2 3">
    <name type="scientific">Bicyclus anynana</name>
    <name type="common">Squinting bush brown butterfly</name>
    <dbReference type="NCBI Taxonomy" id="110368"/>
    <lineage>
        <taxon>Eukaryota</taxon>
        <taxon>Metazoa</taxon>
        <taxon>Ecdysozoa</taxon>
        <taxon>Arthropoda</taxon>
        <taxon>Hexapoda</taxon>
        <taxon>Insecta</taxon>
        <taxon>Pterygota</taxon>
        <taxon>Neoptera</taxon>
        <taxon>Endopterygota</taxon>
        <taxon>Lepidoptera</taxon>
        <taxon>Glossata</taxon>
        <taxon>Ditrysia</taxon>
        <taxon>Papilionoidea</taxon>
        <taxon>Nymphalidae</taxon>
        <taxon>Satyrinae</taxon>
        <taxon>Satyrini</taxon>
        <taxon>Mycalesina</taxon>
        <taxon>Bicyclus</taxon>
    </lineage>
</organism>
<name>A0ABM3LT32_BICAN</name>
<evidence type="ECO:0000313" key="2">
    <source>
        <dbReference type="Proteomes" id="UP001652582"/>
    </source>
</evidence>